<evidence type="ECO:0000313" key="5">
    <source>
        <dbReference type="Proteomes" id="UP000249390"/>
    </source>
</evidence>
<organism evidence="4 5">
    <name type="scientific">Cuscuta australis</name>
    <dbReference type="NCBI Taxonomy" id="267555"/>
    <lineage>
        <taxon>Eukaryota</taxon>
        <taxon>Viridiplantae</taxon>
        <taxon>Streptophyta</taxon>
        <taxon>Embryophyta</taxon>
        <taxon>Tracheophyta</taxon>
        <taxon>Spermatophyta</taxon>
        <taxon>Magnoliopsida</taxon>
        <taxon>eudicotyledons</taxon>
        <taxon>Gunneridae</taxon>
        <taxon>Pentapetalae</taxon>
        <taxon>asterids</taxon>
        <taxon>lamiids</taxon>
        <taxon>Solanales</taxon>
        <taxon>Convolvulaceae</taxon>
        <taxon>Cuscuteae</taxon>
        <taxon>Cuscuta</taxon>
        <taxon>Cuscuta subgen. Grammica</taxon>
        <taxon>Cuscuta sect. Cleistogrammica</taxon>
    </lineage>
</organism>
<accession>A0A328DL15</accession>
<dbReference type="PANTHER" id="PTHR23253">
    <property type="entry name" value="EUKARYOTIC TRANSLATION INITIATION FACTOR 4 GAMMA"/>
    <property type="match status" value="1"/>
</dbReference>
<keyword evidence="2" id="KW-0648">Protein biosynthesis</keyword>
<dbReference type="EMBL" id="NQVE01000124">
    <property type="protein sequence ID" value="RAL46186.1"/>
    <property type="molecule type" value="Genomic_DNA"/>
</dbReference>
<evidence type="ECO:0000313" key="4">
    <source>
        <dbReference type="EMBL" id="RAL46186.1"/>
    </source>
</evidence>
<feature type="compositionally biased region" description="Gly residues" evidence="3">
    <location>
        <begin position="1"/>
        <end position="10"/>
    </location>
</feature>
<keyword evidence="5" id="KW-1185">Reference proteome</keyword>
<dbReference type="AlphaFoldDB" id="A0A328DL15"/>
<comment type="caution">
    <text evidence="4">The sequence shown here is derived from an EMBL/GenBank/DDBJ whole genome shotgun (WGS) entry which is preliminary data.</text>
</comment>
<feature type="region of interest" description="Disordered" evidence="3">
    <location>
        <begin position="1"/>
        <end position="55"/>
    </location>
</feature>
<dbReference type="GO" id="GO:0003729">
    <property type="term" value="F:mRNA binding"/>
    <property type="evidence" value="ECO:0007669"/>
    <property type="project" value="TreeGrafter"/>
</dbReference>
<dbReference type="PANTHER" id="PTHR23253:SF9">
    <property type="entry name" value="EUKARYOTIC TRANSLATION INITIATION FACTOR 4 GAMMA 2"/>
    <property type="match status" value="1"/>
</dbReference>
<evidence type="ECO:0000256" key="1">
    <source>
        <dbReference type="ARBA" id="ARBA00022540"/>
    </source>
</evidence>
<name>A0A328DL15_9ASTE</name>
<gene>
    <name evidence="4" type="ORF">DM860_016619</name>
</gene>
<reference evidence="4 5" key="1">
    <citation type="submission" date="2018-06" db="EMBL/GenBank/DDBJ databases">
        <title>The Genome of Cuscuta australis (Dodder) Provides Insight into the Evolution of Plant Parasitism.</title>
        <authorList>
            <person name="Liu H."/>
        </authorList>
    </citation>
    <scope>NUCLEOTIDE SEQUENCE [LARGE SCALE GENOMIC DNA]</scope>
    <source>
        <strain evidence="5">cv. Yunnan</strain>
        <tissue evidence="4">Vines</tissue>
    </source>
</reference>
<evidence type="ECO:0000256" key="3">
    <source>
        <dbReference type="SAM" id="MobiDB-lite"/>
    </source>
</evidence>
<sequence length="154" mass="16888">MGNICSGGGVPIRPTSTPVSIRDAPKQKVNPGEPRPPSSKVLTAPDSNVPATPTKGNFNSLDLYGLISAQGGGMRRNGVDASRWIQGTPFHKGLWSMHSHTPSQVMQKTEKYEVGKVTSEEQAKQRRLKAILNKHTPQYFEKSFEHVKDVNIDP</sequence>
<proteinExistence type="predicted"/>
<keyword evidence="1" id="KW-0396">Initiation factor</keyword>
<dbReference type="Proteomes" id="UP000249390">
    <property type="component" value="Unassembled WGS sequence"/>
</dbReference>
<dbReference type="GO" id="GO:0016281">
    <property type="term" value="C:eukaryotic translation initiation factor 4F complex"/>
    <property type="evidence" value="ECO:0007669"/>
    <property type="project" value="TreeGrafter"/>
</dbReference>
<dbReference type="GO" id="GO:0003743">
    <property type="term" value="F:translation initiation factor activity"/>
    <property type="evidence" value="ECO:0007669"/>
    <property type="project" value="UniProtKB-KW"/>
</dbReference>
<protein>
    <submittedName>
        <fullName evidence="4">Uncharacterized protein</fullName>
    </submittedName>
</protein>
<evidence type="ECO:0000256" key="2">
    <source>
        <dbReference type="ARBA" id="ARBA00022917"/>
    </source>
</evidence>
<feature type="compositionally biased region" description="Polar residues" evidence="3">
    <location>
        <begin position="45"/>
        <end position="55"/>
    </location>
</feature>